<protein>
    <submittedName>
        <fullName evidence="1">Uncharacterized protein</fullName>
    </submittedName>
</protein>
<proteinExistence type="predicted"/>
<dbReference type="AlphaFoldDB" id="A0A645G1W8"/>
<dbReference type="EMBL" id="VSSQ01067563">
    <property type="protein sequence ID" value="MPN19932.1"/>
    <property type="molecule type" value="Genomic_DNA"/>
</dbReference>
<name>A0A645G1W8_9ZZZZ</name>
<organism evidence="1">
    <name type="scientific">bioreactor metagenome</name>
    <dbReference type="NCBI Taxonomy" id="1076179"/>
    <lineage>
        <taxon>unclassified sequences</taxon>
        <taxon>metagenomes</taxon>
        <taxon>ecological metagenomes</taxon>
    </lineage>
</organism>
<reference evidence="1" key="1">
    <citation type="submission" date="2019-08" db="EMBL/GenBank/DDBJ databases">
        <authorList>
            <person name="Kucharzyk K."/>
            <person name="Murdoch R.W."/>
            <person name="Higgins S."/>
            <person name="Loffler F."/>
        </authorList>
    </citation>
    <scope>NUCLEOTIDE SEQUENCE</scope>
</reference>
<evidence type="ECO:0000313" key="1">
    <source>
        <dbReference type="EMBL" id="MPN19932.1"/>
    </source>
</evidence>
<gene>
    <name evidence="1" type="ORF">SDC9_167307</name>
</gene>
<accession>A0A645G1W8</accession>
<sequence length="126" mass="14141">MDHVEHICFFQCRPHLLHIQPQEAGHLFFPHFILLTTQRIISPADLLNAATQAGGCPVLFPHVVDNLAFYAFGSIRIKTNAPLRHELFHRIDEPQHTITDQIVIIGMGAVEGHQAAGNTPHQKKVM</sequence>
<comment type="caution">
    <text evidence="1">The sequence shown here is derived from an EMBL/GenBank/DDBJ whole genome shotgun (WGS) entry which is preliminary data.</text>
</comment>